<dbReference type="SUPFAM" id="SSF48452">
    <property type="entry name" value="TPR-like"/>
    <property type="match status" value="2"/>
</dbReference>
<dbReference type="EC" id="2.4.1.255" evidence="3"/>
<dbReference type="Proteomes" id="UP000294359">
    <property type="component" value="Chromosome"/>
</dbReference>
<keyword evidence="5" id="KW-0808">Transferase</keyword>
<dbReference type="Pfam" id="PF14559">
    <property type="entry name" value="TPR_19"/>
    <property type="match status" value="2"/>
</dbReference>
<comment type="pathway">
    <text evidence="1">Protein modification; protein glycosylation.</text>
</comment>
<evidence type="ECO:0000256" key="7">
    <source>
        <dbReference type="ARBA" id="ARBA00022803"/>
    </source>
</evidence>
<dbReference type="Gene3D" id="3.40.50.11380">
    <property type="match status" value="1"/>
</dbReference>
<evidence type="ECO:0000256" key="4">
    <source>
        <dbReference type="ARBA" id="ARBA00022676"/>
    </source>
</evidence>
<dbReference type="Gene3D" id="1.25.40.10">
    <property type="entry name" value="Tetratricopeptide repeat domain"/>
    <property type="match status" value="6"/>
</dbReference>
<dbReference type="PROSITE" id="PS50005">
    <property type="entry name" value="TPR"/>
    <property type="match status" value="5"/>
</dbReference>
<dbReference type="AlphaFoldDB" id="A0A4P7BDU2"/>
<name>A0A4P7BDU2_9BURK</name>
<dbReference type="InterPro" id="IPR013105">
    <property type="entry name" value="TPR_2"/>
</dbReference>
<reference evidence="10" key="3">
    <citation type="submission" date="2022-12" db="EMBL/GenBank/DDBJ databases">
        <authorList>
            <person name="Sun Q."/>
            <person name="Kim S."/>
        </authorList>
    </citation>
    <scope>NUCLEOTIDE SEQUENCE</scope>
    <source>
        <strain evidence="10">KCTC 12344</strain>
    </source>
</reference>
<dbReference type="Proteomes" id="UP000619512">
    <property type="component" value="Unassembled WGS sequence"/>
</dbReference>
<dbReference type="EMBL" id="BMWW01000005">
    <property type="protein sequence ID" value="GGY96208.1"/>
    <property type="molecule type" value="Genomic_DNA"/>
</dbReference>
<dbReference type="Pfam" id="PF07719">
    <property type="entry name" value="TPR_2"/>
    <property type="match status" value="1"/>
</dbReference>
<evidence type="ECO:0000256" key="1">
    <source>
        <dbReference type="ARBA" id="ARBA00004922"/>
    </source>
</evidence>
<sequence>MPLSDTSIDAMSSDIPFSVDDTLAVAIAHHQARRLDDAAQAYREILAQRPYHALANHNLGMLAWQQERAAEGLPFLRQAWSINPDEGQFWLSYGEGLLRAGQPEQAHALLTDARVRGLDGPELRALEARCGAALAELAASRPAAAETDEVVRLYGAGNHAGAEQAVRALIERFPESGMLWGMLGTILQVQGKPALAVLEEAARLAPDDAENLVGLGNAQQDAQQFDAAIATYERALALAPQLAEAHCNLGSAYSAIGELAAAIDSFDQAIGLNGDYLVAHLNLGNCQAALRRFDAAADSYRRALALAPHDVDIAGNLIDVLAALDQHDEAAKLCRAVLDVVPDSAAVWLRHADIQRALGNADEAQAGYLRAEALGGDDLPLLLAIAIGLQLTPRPDDATRLYERVLALVPDHALAHGNLGVILEDRQDFEAAHEHYRIAIAADPQFIDAHHNLGICLHRMGRSAEALAQFHHVLQLQPDYQRAHISISAQLSEQGRLHEAIAACRAGLAVLPGDLELTGNLLFCLSHADDVSAEEIAEEHFRFGAHCAALAGPLPPHTNERAPERVIRLGFVSGDFNNHALANFFMPILEFLHRSARVQLFGYYNKEAHDDATDRMRARFHVWRDIAALRDDAVLSLIRADGIDVLIDLSGHTNRNRLAVFAHKPAPVQATWMGYPGTTGLAAMDYILHDRHTLLPEMAGQFSERFAYLPACAPFQPRADLPDVNALPAYTNGYITYGSFNRINKLRRPVIALWARLLRAQPTARLMLAGMPSNGQYQHLIDWFAEEGIALSRLEFKPRASLCEYFYLHHKVDVCLDTFPYAGGTTTMQALWMGIPLLTLAGDTLAGRSAAGVLSQLNLNAFVAHSFDEFVERGLAVTARLELLSDLRQSLRALLSIAPISRPDVIAAGLEGAVRHMWHRWCAGQAPENFEIEYDLVPMTELEVHARDAARKF</sequence>
<feature type="repeat" description="TPR" evidence="8">
    <location>
        <begin position="209"/>
        <end position="242"/>
    </location>
</feature>
<dbReference type="SUPFAM" id="SSF53756">
    <property type="entry name" value="UDP-Glycosyltransferase/glycogen phosphorylase"/>
    <property type="match status" value="1"/>
</dbReference>
<dbReference type="Pfam" id="PF13414">
    <property type="entry name" value="TPR_11"/>
    <property type="match status" value="1"/>
</dbReference>
<keyword evidence="7 8" id="KW-0802">TPR repeat</keyword>
<keyword evidence="4" id="KW-0328">Glycosyltransferase</keyword>
<comment type="similarity">
    <text evidence="2">Belongs to the glycosyltransferase 41 family. O-GlcNAc transferase subfamily.</text>
</comment>
<dbReference type="InterPro" id="IPR029489">
    <property type="entry name" value="OGT/SEC/SPY_C"/>
</dbReference>
<keyword evidence="6" id="KW-0677">Repeat</keyword>
<protein>
    <recommendedName>
        <fullName evidence="3">protein O-GlcNAc transferase</fullName>
        <ecNumber evidence="3">2.4.1.255</ecNumber>
    </recommendedName>
</protein>
<accession>A0A4P7BDU2</accession>
<dbReference type="InterPro" id="IPR011990">
    <property type="entry name" value="TPR-like_helical_dom_sf"/>
</dbReference>
<proteinExistence type="inferred from homology"/>
<organism evidence="10 13">
    <name type="scientific">Pseudoduganella plicata</name>
    <dbReference type="NCBI Taxonomy" id="321984"/>
    <lineage>
        <taxon>Bacteria</taxon>
        <taxon>Pseudomonadati</taxon>
        <taxon>Pseudomonadota</taxon>
        <taxon>Betaproteobacteria</taxon>
        <taxon>Burkholderiales</taxon>
        <taxon>Oxalobacteraceae</taxon>
        <taxon>Telluria group</taxon>
        <taxon>Pseudoduganella</taxon>
    </lineage>
</organism>
<reference evidence="10" key="1">
    <citation type="journal article" date="2014" name="Int. J. Syst. Evol. Microbiol.">
        <title>Complete genome sequence of Corynebacterium casei LMG S-19264T (=DSM 44701T), isolated from a smear-ripened cheese.</title>
        <authorList>
            <consortium name="US DOE Joint Genome Institute (JGI-PGF)"/>
            <person name="Walter F."/>
            <person name="Albersmeier A."/>
            <person name="Kalinowski J."/>
            <person name="Ruckert C."/>
        </authorList>
    </citation>
    <scope>NUCLEOTIDE SEQUENCE</scope>
    <source>
        <strain evidence="10">KCTC 12344</strain>
    </source>
</reference>
<evidence type="ECO:0000313" key="11">
    <source>
        <dbReference type="EMBL" id="QBQ35665.1"/>
    </source>
</evidence>
<feature type="domain" description="O-GlcNAc transferase C-terminal" evidence="9">
    <location>
        <begin position="559"/>
        <end position="711"/>
    </location>
</feature>
<evidence type="ECO:0000313" key="10">
    <source>
        <dbReference type="EMBL" id="GGY96208.1"/>
    </source>
</evidence>
<dbReference type="InterPro" id="IPR051939">
    <property type="entry name" value="Glycosyltr_41/O-GlcNAc_trsf"/>
</dbReference>
<evidence type="ECO:0000256" key="5">
    <source>
        <dbReference type="ARBA" id="ARBA00022679"/>
    </source>
</evidence>
<evidence type="ECO:0000256" key="6">
    <source>
        <dbReference type="ARBA" id="ARBA00022737"/>
    </source>
</evidence>
<dbReference type="Gene3D" id="3.40.50.2000">
    <property type="entry name" value="Glycogen Phosphorylase B"/>
    <property type="match status" value="1"/>
</dbReference>
<dbReference type="GO" id="GO:0097363">
    <property type="term" value="F:protein O-acetylglucosaminyltransferase activity"/>
    <property type="evidence" value="ECO:0007669"/>
    <property type="project" value="UniProtKB-EC"/>
</dbReference>
<dbReference type="PANTHER" id="PTHR44835">
    <property type="entry name" value="UDP-N-ACETYLGLUCOSAMINE--PEPTIDE N-ACETYLGLUCOSAMINYLTRANSFERASE SPINDLY-RELATED"/>
    <property type="match status" value="1"/>
</dbReference>
<evidence type="ECO:0000256" key="3">
    <source>
        <dbReference type="ARBA" id="ARBA00011970"/>
    </source>
</evidence>
<evidence type="ECO:0000313" key="12">
    <source>
        <dbReference type="Proteomes" id="UP000294359"/>
    </source>
</evidence>
<evidence type="ECO:0000256" key="8">
    <source>
        <dbReference type="PROSITE-ProRule" id="PRU00339"/>
    </source>
</evidence>
<feature type="repeat" description="TPR" evidence="8">
    <location>
        <begin position="413"/>
        <end position="446"/>
    </location>
</feature>
<dbReference type="PANTHER" id="PTHR44835:SF1">
    <property type="entry name" value="PROTEIN O-GLCNAC TRANSFERASE"/>
    <property type="match status" value="1"/>
</dbReference>
<evidence type="ECO:0000313" key="13">
    <source>
        <dbReference type="Proteomes" id="UP000619512"/>
    </source>
</evidence>
<feature type="repeat" description="TPR" evidence="8">
    <location>
        <begin position="243"/>
        <end position="276"/>
    </location>
</feature>
<evidence type="ECO:0000259" key="9">
    <source>
        <dbReference type="Pfam" id="PF13844"/>
    </source>
</evidence>
<evidence type="ECO:0000256" key="2">
    <source>
        <dbReference type="ARBA" id="ARBA00005386"/>
    </source>
</evidence>
<dbReference type="SMART" id="SM00028">
    <property type="entry name" value="TPR"/>
    <property type="match status" value="12"/>
</dbReference>
<dbReference type="Pfam" id="PF13432">
    <property type="entry name" value="TPR_16"/>
    <property type="match status" value="2"/>
</dbReference>
<feature type="repeat" description="TPR" evidence="8">
    <location>
        <begin position="277"/>
        <end position="310"/>
    </location>
</feature>
<dbReference type="EMBL" id="CP038026">
    <property type="protein sequence ID" value="QBQ35665.1"/>
    <property type="molecule type" value="Genomic_DNA"/>
</dbReference>
<reference evidence="11 12" key="2">
    <citation type="submission" date="2019-03" db="EMBL/GenBank/DDBJ databases">
        <title>Draft Genome Sequences of Six Type Strains of the Genus Massilia.</title>
        <authorList>
            <person name="Miess H."/>
            <person name="Frediansyhah A."/>
            <person name="Gross H."/>
        </authorList>
    </citation>
    <scope>NUCLEOTIDE SEQUENCE [LARGE SCALE GENOMIC DNA]</scope>
    <source>
        <strain evidence="11 12">DSM 17505</strain>
    </source>
</reference>
<keyword evidence="12" id="KW-1185">Reference proteome</keyword>
<dbReference type="Pfam" id="PF13844">
    <property type="entry name" value="Glyco_transf_41"/>
    <property type="match status" value="2"/>
</dbReference>
<gene>
    <name evidence="11" type="ORF">E1742_05405</name>
    <name evidence="10" type="ORF">GCM10007388_32030</name>
</gene>
<dbReference type="InterPro" id="IPR019734">
    <property type="entry name" value="TPR_rpt"/>
</dbReference>
<feature type="repeat" description="TPR" evidence="8">
    <location>
        <begin position="447"/>
        <end position="480"/>
    </location>
</feature>
<feature type="domain" description="O-GlcNAc transferase C-terminal" evidence="9">
    <location>
        <begin position="733"/>
        <end position="890"/>
    </location>
</feature>
<dbReference type="OrthoDB" id="101857at2"/>